<feature type="binding site" evidence="8">
    <location>
        <position position="106"/>
    </location>
    <ligand>
        <name>GTP</name>
        <dbReference type="ChEBI" id="CHEBI:37565"/>
    </ligand>
</feature>
<keyword evidence="3 8" id="KW-0479">Metal-binding</keyword>
<evidence type="ECO:0000313" key="11">
    <source>
        <dbReference type="EMBL" id="CAA9296202.1"/>
    </source>
</evidence>
<dbReference type="PANTHER" id="PTHR19136">
    <property type="entry name" value="MOLYBDENUM COFACTOR GUANYLYLTRANSFERASE"/>
    <property type="match status" value="1"/>
</dbReference>
<evidence type="ECO:0000259" key="9">
    <source>
        <dbReference type="Pfam" id="PF03205"/>
    </source>
</evidence>
<feature type="domain" description="Molybdopterin-guanine dinucleotide biosynthesis protein B (MobB)" evidence="9">
    <location>
        <begin position="215"/>
        <end position="352"/>
    </location>
</feature>
<feature type="domain" description="MobA-like NTP transferase" evidence="10">
    <location>
        <begin position="14"/>
        <end position="167"/>
    </location>
</feature>
<dbReference type="PANTHER" id="PTHR19136:SF81">
    <property type="entry name" value="MOLYBDENUM COFACTOR GUANYLYLTRANSFERASE"/>
    <property type="match status" value="1"/>
</dbReference>
<dbReference type="Gene3D" id="3.90.550.10">
    <property type="entry name" value="Spore Coat Polysaccharide Biosynthesis Protein SpsA, Chain A"/>
    <property type="match status" value="1"/>
</dbReference>
<feature type="binding site" evidence="8">
    <location>
        <position position="106"/>
    </location>
    <ligand>
        <name>Mg(2+)</name>
        <dbReference type="ChEBI" id="CHEBI:18420"/>
    </ligand>
</feature>
<dbReference type="CDD" id="cd02503">
    <property type="entry name" value="MobA"/>
    <property type="match status" value="1"/>
</dbReference>
<dbReference type="InterPro" id="IPR025877">
    <property type="entry name" value="MobA-like_NTP_Trfase"/>
</dbReference>
<dbReference type="InterPro" id="IPR013482">
    <property type="entry name" value="Molybde_CF_guanTrfase"/>
</dbReference>
<evidence type="ECO:0000256" key="8">
    <source>
        <dbReference type="HAMAP-Rule" id="MF_00316"/>
    </source>
</evidence>
<dbReference type="GO" id="GO:0005737">
    <property type="term" value="C:cytoplasm"/>
    <property type="evidence" value="ECO:0007669"/>
    <property type="project" value="UniProtKB-SubCell"/>
</dbReference>
<feature type="binding site" evidence="8">
    <location>
        <position position="29"/>
    </location>
    <ligand>
        <name>GTP</name>
        <dbReference type="ChEBI" id="CHEBI:37565"/>
    </ligand>
</feature>
<keyword evidence="2 8" id="KW-0808">Transferase</keyword>
<dbReference type="GO" id="GO:0006777">
    <property type="term" value="P:Mo-molybdopterin cofactor biosynthetic process"/>
    <property type="evidence" value="ECO:0007669"/>
    <property type="project" value="UniProtKB-KW"/>
</dbReference>
<dbReference type="Pfam" id="PF03205">
    <property type="entry name" value="MobB"/>
    <property type="match status" value="1"/>
</dbReference>
<keyword evidence="1 8" id="KW-0963">Cytoplasm</keyword>
<comment type="function">
    <text evidence="8">Transfers a GMP moiety from GTP to Mo-molybdopterin (Mo-MPT) cofactor (Moco or molybdenum cofactor) to form Mo-molybdopterin guanine dinucleotide (Mo-MGD) cofactor.</text>
</comment>
<feature type="binding site" evidence="8">
    <location>
        <position position="74"/>
    </location>
    <ligand>
        <name>GTP</name>
        <dbReference type="ChEBI" id="CHEBI:37565"/>
    </ligand>
</feature>
<dbReference type="GO" id="GO:0005525">
    <property type="term" value="F:GTP binding"/>
    <property type="evidence" value="ECO:0007669"/>
    <property type="project" value="UniProtKB-UniRule"/>
</dbReference>
<protein>
    <recommendedName>
        <fullName evidence="8">Probable molybdenum cofactor guanylyltransferase</fullName>
        <shortName evidence="8">MoCo guanylyltransferase</shortName>
        <ecNumber evidence="8">2.7.7.77</ecNumber>
    </recommendedName>
    <alternativeName>
        <fullName evidence="8">GTP:molybdopterin guanylyltransferase</fullName>
    </alternativeName>
    <alternativeName>
        <fullName evidence="8">Mo-MPT guanylyltransferase</fullName>
    </alternativeName>
    <alternativeName>
        <fullName evidence="8">Molybdopterin guanylyltransferase</fullName>
    </alternativeName>
    <alternativeName>
        <fullName evidence="8">Molybdopterin-guanine dinucleotide synthase</fullName>
        <shortName evidence="8">MGD synthase</shortName>
    </alternativeName>
</protein>
<evidence type="ECO:0000256" key="5">
    <source>
        <dbReference type="ARBA" id="ARBA00022842"/>
    </source>
</evidence>
<feature type="binding site" evidence="8">
    <location>
        <begin position="17"/>
        <end position="19"/>
    </location>
    <ligand>
        <name>GTP</name>
        <dbReference type="ChEBI" id="CHEBI:37565"/>
    </ligand>
</feature>
<evidence type="ECO:0000259" key="10">
    <source>
        <dbReference type="Pfam" id="PF12804"/>
    </source>
</evidence>
<dbReference type="InterPro" id="IPR004435">
    <property type="entry name" value="MobB_dom"/>
</dbReference>
<organism evidence="11">
    <name type="scientific">uncultured Gemmatimonadota bacterium</name>
    <dbReference type="NCBI Taxonomy" id="203437"/>
    <lineage>
        <taxon>Bacteria</taxon>
        <taxon>Pseudomonadati</taxon>
        <taxon>Gemmatimonadota</taxon>
        <taxon>environmental samples</taxon>
    </lineage>
</organism>
<evidence type="ECO:0000256" key="4">
    <source>
        <dbReference type="ARBA" id="ARBA00022741"/>
    </source>
</evidence>
<reference evidence="11" key="1">
    <citation type="submission" date="2020-02" db="EMBL/GenBank/DDBJ databases">
        <authorList>
            <person name="Meier V. D."/>
        </authorList>
    </citation>
    <scope>NUCLEOTIDE SEQUENCE</scope>
    <source>
        <strain evidence="11">AVDCRST_MAG89</strain>
    </source>
</reference>
<dbReference type="AlphaFoldDB" id="A0A6J4K5P8"/>
<keyword evidence="7 8" id="KW-0501">Molybdenum cofactor biosynthesis</keyword>
<dbReference type="HAMAP" id="MF_00316">
    <property type="entry name" value="MobA"/>
    <property type="match status" value="1"/>
</dbReference>
<dbReference type="InterPro" id="IPR029044">
    <property type="entry name" value="Nucleotide-diphossugar_trans"/>
</dbReference>
<dbReference type="Gene3D" id="3.40.50.300">
    <property type="entry name" value="P-loop containing nucleotide triphosphate hydrolases"/>
    <property type="match status" value="1"/>
</dbReference>
<evidence type="ECO:0000256" key="7">
    <source>
        <dbReference type="ARBA" id="ARBA00023150"/>
    </source>
</evidence>
<keyword evidence="5 8" id="KW-0460">Magnesium</keyword>
<evidence type="ECO:0000256" key="6">
    <source>
        <dbReference type="ARBA" id="ARBA00023134"/>
    </source>
</evidence>
<sequence>MTDSGAPPSPTPLGAILAGGASRRFGAPKALASVGGRRIVDRARDALSRVADPVVVIANDPTLFADLGLPLRPDDVPGLGALGGIRTALRWAREMDRTGALVVACDMPFVSARLLRALAERAASADVDAVVPESGGRRGIEPLCAWYSVRCLAEADRMLADGERQAFRLADRVRAERIPIDEVRRIGDPGILFLNVNTVDDLRAAERIDSPEPPVVCIVGRKNSGKTTLAVALLAEMKRRGYRVASIKHGHHAFETDQPGRDSWRHFNEGLAEATIMAGEGKIALVMRIEGEPDPRRLVRDFYTGRGYDLVLIEGYKQGPFPRIEVFRRAVHDRPIHDLATPDPLLTAIVTDDPDLTALVPLVRLEPADPLAHVARVADLVVERFLAGANAR</sequence>
<proteinExistence type="inferred from homology"/>
<comment type="caution">
    <text evidence="8">Lacks conserved residue(s) required for the propagation of feature annotation.</text>
</comment>
<keyword evidence="6 8" id="KW-0342">GTP-binding</keyword>
<dbReference type="Pfam" id="PF12804">
    <property type="entry name" value="NTP_transf_3"/>
    <property type="match status" value="1"/>
</dbReference>
<dbReference type="EMBL" id="CADCTV010000034">
    <property type="protein sequence ID" value="CAA9296202.1"/>
    <property type="molecule type" value="Genomic_DNA"/>
</dbReference>
<dbReference type="GO" id="GO:0061603">
    <property type="term" value="F:molybdenum cofactor guanylyltransferase activity"/>
    <property type="evidence" value="ECO:0007669"/>
    <property type="project" value="UniProtKB-EC"/>
</dbReference>
<dbReference type="SUPFAM" id="SSF53448">
    <property type="entry name" value="Nucleotide-diphospho-sugar transferases"/>
    <property type="match status" value="1"/>
</dbReference>
<comment type="subcellular location">
    <subcellularLocation>
        <location evidence="8">Cytoplasm</location>
    </subcellularLocation>
</comment>
<dbReference type="SUPFAM" id="SSF52540">
    <property type="entry name" value="P-loop containing nucleoside triphosphate hydrolases"/>
    <property type="match status" value="1"/>
</dbReference>
<accession>A0A6J4K5P8</accession>
<comment type="catalytic activity">
    <reaction evidence="8">
        <text>Mo-molybdopterin + GTP + H(+) = Mo-molybdopterin guanine dinucleotide + diphosphate</text>
        <dbReference type="Rhea" id="RHEA:34243"/>
        <dbReference type="ChEBI" id="CHEBI:15378"/>
        <dbReference type="ChEBI" id="CHEBI:33019"/>
        <dbReference type="ChEBI" id="CHEBI:37565"/>
        <dbReference type="ChEBI" id="CHEBI:71302"/>
        <dbReference type="ChEBI" id="CHEBI:71310"/>
        <dbReference type="EC" id="2.7.7.77"/>
    </reaction>
</comment>
<gene>
    <name evidence="8" type="primary">mobA</name>
    <name evidence="11" type="ORF">AVDCRST_MAG89-148</name>
</gene>
<comment type="similarity">
    <text evidence="8">Belongs to the MobA family.</text>
</comment>
<dbReference type="InterPro" id="IPR027417">
    <property type="entry name" value="P-loop_NTPase"/>
</dbReference>
<dbReference type="GO" id="GO:0046872">
    <property type="term" value="F:metal ion binding"/>
    <property type="evidence" value="ECO:0007669"/>
    <property type="project" value="UniProtKB-KW"/>
</dbReference>
<dbReference type="NCBIfam" id="TIGR00176">
    <property type="entry name" value="mobB"/>
    <property type="match status" value="1"/>
</dbReference>
<evidence type="ECO:0000256" key="2">
    <source>
        <dbReference type="ARBA" id="ARBA00022679"/>
    </source>
</evidence>
<comment type="domain">
    <text evidence="8">The N-terminal domain determines nucleotide recognition and specific binding, while the C-terminal domain determines the specific binding to the target protein.</text>
</comment>
<evidence type="ECO:0000256" key="1">
    <source>
        <dbReference type="ARBA" id="ARBA00022490"/>
    </source>
</evidence>
<evidence type="ECO:0000256" key="3">
    <source>
        <dbReference type="ARBA" id="ARBA00022723"/>
    </source>
</evidence>
<comment type="cofactor">
    <cofactor evidence="8">
        <name>Mg(2+)</name>
        <dbReference type="ChEBI" id="CHEBI:18420"/>
    </cofactor>
</comment>
<dbReference type="EC" id="2.7.7.77" evidence="8"/>
<dbReference type="CDD" id="cd03116">
    <property type="entry name" value="MobB"/>
    <property type="match status" value="1"/>
</dbReference>
<keyword evidence="4 8" id="KW-0547">Nucleotide-binding</keyword>
<name>A0A6J4K5P8_9BACT</name>